<dbReference type="PANTHER" id="PTHR33734:SF22">
    <property type="entry name" value="MEMBRANE-BOUND LYTIC MUREIN TRANSGLYCOSYLASE D"/>
    <property type="match status" value="1"/>
</dbReference>
<dbReference type="PANTHER" id="PTHR33734">
    <property type="entry name" value="LYSM DOMAIN-CONTAINING GPI-ANCHORED PROTEIN 2"/>
    <property type="match status" value="1"/>
</dbReference>
<protein>
    <submittedName>
        <fullName evidence="2">Soluble lytic murein transglycosylase-like protein</fullName>
    </submittedName>
</protein>
<dbReference type="Gene3D" id="1.10.530.10">
    <property type="match status" value="1"/>
</dbReference>
<evidence type="ECO:0000259" key="1">
    <source>
        <dbReference type="PROSITE" id="PS51782"/>
    </source>
</evidence>
<dbReference type="GO" id="GO:0008932">
    <property type="term" value="F:lytic endotransglycosylase activity"/>
    <property type="evidence" value="ECO:0007669"/>
    <property type="project" value="TreeGrafter"/>
</dbReference>
<gene>
    <name evidence="2" type="ORF">DespoDRAFT_01445</name>
</gene>
<evidence type="ECO:0000313" key="3">
    <source>
        <dbReference type="Proteomes" id="UP000005778"/>
    </source>
</evidence>
<dbReference type="CDD" id="cd00118">
    <property type="entry name" value="LysM"/>
    <property type="match status" value="1"/>
</dbReference>
<dbReference type="InterPro" id="IPR036779">
    <property type="entry name" value="LysM_dom_sf"/>
</dbReference>
<feature type="domain" description="LysM" evidence="1">
    <location>
        <begin position="350"/>
        <end position="394"/>
    </location>
</feature>
<proteinExistence type="predicted"/>
<dbReference type="InterPro" id="IPR018392">
    <property type="entry name" value="LysM"/>
</dbReference>
<dbReference type="SUPFAM" id="SSF54106">
    <property type="entry name" value="LysM domain"/>
    <property type="match status" value="1"/>
</dbReference>
<dbReference type="AlphaFoldDB" id="I5B1M6"/>
<dbReference type="PROSITE" id="PS51782">
    <property type="entry name" value="LYSM"/>
    <property type="match status" value="1"/>
</dbReference>
<dbReference type="Gene3D" id="3.10.350.10">
    <property type="entry name" value="LysM domain"/>
    <property type="match status" value="1"/>
</dbReference>
<dbReference type="SMART" id="SM00257">
    <property type="entry name" value="LysM"/>
    <property type="match status" value="1"/>
</dbReference>
<dbReference type="InterPro" id="IPR008258">
    <property type="entry name" value="Transglycosylase_SLT_dom_1"/>
</dbReference>
<reference evidence="2 3" key="1">
    <citation type="submission" date="2011-09" db="EMBL/GenBank/DDBJ databases">
        <authorList>
            <consortium name="US DOE Joint Genome Institute (JGI-PGF)"/>
            <person name="Lucas S."/>
            <person name="Han J."/>
            <person name="Lapidus A."/>
            <person name="Cheng J.-F."/>
            <person name="Goodwin L."/>
            <person name="Pitluck S."/>
            <person name="Peters L."/>
            <person name="Land M.L."/>
            <person name="Hauser L."/>
            <person name="Orellana R."/>
            <person name="Lovley D."/>
            <person name="Woyke T.J."/>
        </authorList>
    </citation>
    <scope>NUCLEOTIDE SEQUENCE [LARGE SCALE GENOMIC DNA]</scope>
    <source>
        <strain evidence="2 3">2ac9</strain>
    </source>
</reference>
<organism evidence="2 3">
    <name type="scientific">Desulfobacter postgatei 2ac9</name>
    <dbReference type="NCBI Taxonomy" id="879212"/>
    <lineage>
        <taxon>Bacteria</taxon>
        <taxon>Pseudomonadati</taxon>
        <taxon>Thermodesulfobacteriota</taxon>
        <taxon>Desulfobacteria</taxon>
        <taxon>Desulfobacterales</taxon>
        <taxon>Desulfobacteraceae</taxon>
        <taxon>Desulfobacter</taxon>
    </lineage>
</organism>
<dbReference type="eggNOG" id="COG1388">
    <property type="taxonomic scope" value="Bacteria"/>
</dbReference>
<accession>I5B1M6</accession>
<dbReference type="EMBL" id="CM001488">
    <property type="protein sequence ID" value="EIM63389.1"/>
    <property type="molecule type" value="Genomic_DNA"/>
</dbReference>
<evidence type="ECO:0000313" key="2">
    <source>
        <dbReference type="EMBL" id="EIM63389.1"/>
    </source>
</evidence>
<sequence>MALTTHYGANIMKYFFVFTVFLAIFAAHVTLAAEDRSGPTQAAPPESGLPEAAPPMVSSHIPSLVEAVRFSGDIRLCGEKIPYTDQDVRERLEKEMMLAVWDRPQVMLWLKRAHRWFPHIESVLKQEKLPLDLKYLAIVESALLSYGESYQGAVGYWQFIESTGKQYGLRIDSDVDERRNMFSATRAACRYLKKLYSQFGSYLLAMSAYNMGESGLSKAIEFQETRDFFSLYLPLETQRYILKMVAVKLIMSNPEDYGFHLGPQDLYPVFTFSEIKLSTTDVVPLTMIAKACGISFKTIKDYNPHIRGYFLEKGTSTLLVPEGKDKAFNQKFYPLYNTLPKTQLSSSSSRYHVVKAGESLSAIARKYNTSLSGLQNLNKLSKKHHIHPGDKLRVQ</sequence>
<dbReference type="Pfam" id="PF01476">
    <property type="entry name" value="LysM"/>
    <property type="match status" value="2"/>
</dbReference>
<dbReference type="Pfam" id="PF01464">
    <property type="entry name" value="SLT"/>
    <property type="match status" value="1"/>
</dbReference>
<keyword evidence="3" id="KW-1185">Reference proteome</keyword>
<dbReference type="STRING" id="879212.DespoDRAFT_01445"/>
<name>I5B1M6_9BACT</name>
<dbReference type="Proteomes" id="UP000005778">
    <property type="component" value="Chromosome"/>
</dbReference>
<dbReference type="eggNOG" id="COG0741">
    <property type="taxonomic scope" value="Bacteria"/>
</dbReference>
<dbReference type="CDD" id="cd16894">
    <property type="entry name" value="MltD-like"/>
    <property type="match status" value="1"/>
</dbReference>
<dbReference type="InterPro" id="IPR023346">
    <property type="entry name" value="Lysozyme-like_dom_sf"/>
</dbReference>
<dbReference type="SUPFAM" id="SSF53955">
    <property type="entry name" value="Lysozyme-like"/>
    <property type="match status" value="1"/>
</dbReference>
<dbReference type="HOGENOM" id="CLU_009520_1_1_7"/>
<reference evidence="2 3" key="2">
    <citation type="submission" date="2012-02" db="EMBL/GenBank/DDBJ databases">
        <title>Improved High-Quality Draft sequence of Desulfobacter postgatei 2ac9.</title>
        <authorList>
            <consortium name="US DOE Joint Genome Institute"/>
            <person name="Lucas S."/>
            <person name="Han J."/>
            <person name="Lapidus A."/>
            <person name="Cheng J.-F."/>
            <person name="Goodwin L."/>
            <person name="Pitluck S."/>
            <person name="Peters L."/>
            <person name="Ovchinnikova G."/>
            <person name="Held B."/>
            <person name="Detter J.C."/>
            <person name="Han C."/>
            <person name="Tapia R."/>
            <person name="Land M."/>
            <person name="Hauser L."/>
            <person name="Kyrpides N."/>
            <person name="Ivanova N."/>
            <person name="Pagani I."/>
            <person name="Orellana R."/>
            <person name="Lovley D."/>
            <person name="Woyke T."/>
        </authorList>
    </citation>
    <scope>NUCLEOTIDE SEQUENCE [LARGE SCALE GENOMIC DNA]</scope>
    <source>
        <strain evidence="2 3">2ac9</strain>
    </source>
</reference>